<keyword evidence="3" id="KW-1185">Reference proteome</keyword>
<name>A0A8J5V8W3_ZIZPA</name>
<sequence>MDFLHTVGVLDADDHHEVIDFLLYEIKSLINQNGRLQCKILELQKEIADLLPLVPRRKKPIQQPAPRLEGTTLLRGCMAPSGSGGAIAQGPVDTTEPMIDDYAGPNLPTRAVRGSESTKSITRTSDDE</sequence>
<dbReference type="EMBL" id="JAAALK010000285">
    <property type="protein sequence ID" value="KAG8065027.1"/>
    <property type="molecule type" value="Genomic_DNA"/>
</dbReference>
<accession>A0A8J5V8W3</accession>
<feature type="region of interest" description="Disordered" evidence="1">
    <location>
        <begin position="79"/>
        <end position="128"/>
    </location>
</feature>
<organism evidence="2 3">
    <name type="scientific">Zizania palustris</name>
    <name type="common">Northern wild rice</name>
    <dbReference type="NCBI Taxonomy" id="103762"/>
    <lineage>
        <taxon>Eukaryota</taxon>
        <taxon>Viridiplantae</taxon>
        <taxon>Streptophyta</taxon>
        <taxon>Embryophyta</taxon>
        <taxon>Tracheophyta</taxon>
        <taxon>Spermatophyta</taxon>
        <taxon>Magnoliopsida</taxon>
        <taxon>Liliopsida</taxon>
        <taxon>Poales</taxon>
        <taxon>Poaceae</taxon>
        <taxon>BOP clade</taxon>
        <taxon>Oryzoideae</taxon>
        <taxon>Oryzeae</taxon>
        <taxon>Zizaniinae</taxon>
        <taxon>Zizania</taxon>
    </lineage>
</organism>
<dbReference type="Proteomes" id="UP000729402">
    <property type="component" value="Unassembled WGS sequence"/>
</dbReference>
<reference evidence="2" key="1">
    <citation type="journal article" date="2021" name="bioRxiv">
        <title>Whole Genome Assembly and Annotation of Northern Wild Rice, Zizania palustris L., Supports a Whole Genome Duplication in the Zizania Genus.</title>
        <authorList>
            <person name="Haas M."/>
            <person name="Kono T."/>
            <person name="Macchietto M."/>
            <person name="Millas R."/>
            <person name="McGilp L."/>
            <person name="Shao M."/>
            <person name="Duquette J."/>
            <person name="Hirsch C.N."/>
            <person name="Kimball J."/>
        </authorList>
    </citation>
    <scope>NUCLEOTIDE SEQUENCE</scope>
    <source>
        <tissue evidence="2">Fresh leaf tissue</tissue>
    </source>
</reference>
<evidence type="ECO:0000256" key="1">
    <source>
        <dbReference type="SAM" id="MobiDB-lite"/>
    </source>
</evidence>
<dbReference type="AlphaFoldDB" id="A0A8J5V8W3"/>
<feature type="compositionally biased region" description="Polar residues" evidence="1">
    <location>
        <begin position="115"/>
        <end position="128"/>
    </location>
</feature>
<protein>
    <submittedName>
        <fullName evidence="2">Uncharacterized protein</fullName>
    </submittedName>
</protein>
<reference evidence="2" key="2">
    <citation type="submission" date="2021-02" db="EMBL/GenBank/DDBJ databases">
        <authorList>
            <person name="Kimball J.A."/>
            <person name="Haas M.W."/>
            <person name="Macchietto M."/>
            <person name="Kono T."/>
            <person name="Duquette J."/>
            <person name="Shao M."/>
        </authorList>
    </citation>
    <scope>NUCLEOTIDE SEQUENCE</scope>
    <source>
        <tissue evidence="2">Fresh leaf tissue</tissue>
    </source>
</reference>
<proteinExistence type="predicted"/>
<comment type="caution">
    <text evidence="2">The sequence shown here is derived from an EMBL/GenBank/DDBJ whole genome shotgun (WGS) entry which is preliminary data.</text>
</comment>
<evidence type="ECO:0000313" key="3">
    <source>
        <dbReference type="Proteomes" id="UP000729402"/>
    </source>
</evidence>
<evidence type="ECO:0000313" key="2">
    <source>
        <dbReference type="EMBL" id="KAG8065027.1"/>
    </source>
</evidence>
<gene>
    <name evidence="2" type="ORF">GUJ93_ZPchr0004g39511</name>
</gene>